<dbReference type="Pfam" id="PF13456">
    <property type="entry name" value="RVT_3"/>
    <property type="match status" value="1"/>
</dbReference>
<dbReference type="InterPro" id="IPR012337">
    <property type="entry name" value="RNaseH-like_sf"/>
</dbReference>
<keyword evidence="3" id="KW-1185">Reference proteome</keyword>
<dbReference type="Proteomes" id="UP000828251">
    <property type="component" value="Unassembled WGS sequence"/>
</dbReference>
<dbReference type="GO" id="GO:0004523">
    <property type="term" value="F:RNA-DNA hybrid ribonuclease activity"/>
    <property type="evidence" value="ECO:0007669"/>
    <property type="project" value="InterPro"/>
</dbReference>
<evidence type="ECO:0000259" key="1">
    <source>
        <dbReference type="Pfam" id="PF13456"/>
    </source>
</evidence>
<gene>
    <name evidence="2" type="ORF">J1N35_044142</name>
</gene>
<dbReference type="EMBL" id="JAIQCV010000013">
    <property type="protein sequence ID" value="KAH1031968.1"/>
    <property type="molecule type" value="Genomic_DNA"/>
</dbReference>
<dbReference type="AlphaFoldDB" id="A0A9D3U8X9"/>
<dbReference type="OrthoDB" id="1021825at2759"/>
<dbReference type="InterPro" id="IPR044730">
    <property type="entry name" value="RNase_H-like_dom_plant"/>
</dbReference>
<dbReference type="CDD" id="cd06222">
    <property type="entry name" value="RNase_H_like"/>
    <property type="match status" value="1"/>
</dbReference>
<dbReference type="InterPro" id="IPR036397">
    <property type="entry name" value="RNaseH_sf"/>
</dbReference>
<organism evidence="2 3">
    <name type="scientific">Gossypium stocksii</name>
    <dbReference type="NCBI Taxonomy" id="47602"/>
    <lineage>
        <taxon>Eukaryota</taxon>
        <taxon>Viridiplantae</taxon>
        <taxon>Streptophyta</taxon>
        <taxon>Embryophyta</taxon>
        <taxon>Tracheophyta</taxon>
        <taxon>Spermatophyta</taxon>
        <taxon>Magnoliopsida</taxon>
        <taxon>eudicotyledons</taxon>
        <taxon>Gunneridae</taxon>
        <taxon>Pentapetalae</taxon>
        <taxon>rosids</taxon>
        <taxon>malvids</taxon>
        <taxon>Malvales</taxon>
        <taxon>Malvaceae</taxon>
        <taxon>Malvoideae</taxon>
        <taxon>Gossypium</taxon>
    </lineage>
</organism>
<dbReference type="InterPro" id="IPR002156">
    <property type="entry name" value="RNaseH_domain"/>
</dbReference>
<reference evidence="2 3" key="1">
    <citation type="journal article" date="2021" name="Plant Biotechnol. J.">
        <title>Multi-omics assisted identification of the key and species-specific regulatory components of drought-tolerant mechanisms in Gossypium stocksii.</title>
        <authorList>
            <person name="Yu D."/>
            <person name="Ke L."/>
            <person name="Zhang D."/>
            <person name="Wu Y."/>
            <person name="Sun Y."/>
            <person name="Mei J."/>
            <person name="Sun J."/>
            <person name="Sun Y."/>
        </authorList>
    </citation>
    <scope>NUCLEOTIDE SEQUENCE [LARGE SCALE GENOMIC DNA]</scope>
    <source>
        <strain evidence="3">cv. E1</strain>
        <tissue evidence="2">Leaf</tissue>
    </source>
</reference>
<feature type="domain" description="RNase H type-1" evidence="1">
    <location>
        <begin position="88"/>
        <end position="169"/>
    </location>
</feature>
<evidence type="ECO:0000313" key="3">
    <source>
        <dbReference type="Proteomes" id="UP000828251"/>
    </source>
</evidence>
<dbReference type="InterPro" id="IPR052929">
    <property type="entry name" value="RNase_H-like_EbsB-rel"/>
</dbReference>
<dbReference type="PANTHER" id="PTHR47074:SF73">
    <property type="entry name" value="OS04G0448401 PROTEIN"/>
    <property type="match status" value="1"/>
</dbReference>
<dbReference type="GO" id="GO:0003676">
    <property type="term" value="F:nucleic acid binding"/>
    <property type="evidence" value="ECO:0007669"/>
    <property type="project" value="InterPro"/>
</dbReference>
<evidence type="ECO:0000313" key="2">
    <source>
        <dbReference type="EMBL" id="KAH1031968.1"/>
    </source>
</evidence>
<protein>
    <recommendedName>
        <fullName evidence="1">RNase H type-1 domain-containing protein</fullName>
    </recommendedName>
</protein>
<dbReference type="PANTHER" id="PTHR47074">
    <property type="entry name" value="BNAC02G40300D PROTEIN"/>
    <property type="match status" value="1"/>
</dbReference>
<dbReference type="Gene3D" id="3.30.420.10">
    <property type="entry name" value="Ribonuclease H-like superfamily/Ribonuclease H"/>
    <property type="match status" value="1"/>
</dbReference>
<name>A0A9D3U8X9_9ROSI</name>
<accession>A0A9D3U8X9</accession>
<comment type="caution">
    <text evidence="2">The sequence shown here is derived from an EMBL/GenBank/DDBJ whole genome shotgun (WGS) entry which is preliminary data.</text>
</comment>
<proteinExistence type="predicted"/>
<sequence length="192" mass="22002">MEGHSNSNMDCQRSSIWKVNWNLKTPPKVWSFFVEIIWTGLEVPWASDCLGILKETLYNGCCNCERVSKRDMTNRRLWLRWVVDGLAKAEAEAVKMSLKTVVDKGFRKIIVEIDSKVLMDDINDGGEVSFRWKLLPILKNIWSFSKQVSNCRFKLIGRDANKATDWAAAQGRLMMCPCNWVNAPIIIGFHCG</sequence>
<dbReference type="SUPFAM" id="SSF53098">
    <property type="entry name" value="Ribonuclease H-like"/>
    <property type="match status" value="1"/>
</dbReference>